<keyword evidence="1" id="KW-0479">Metal-binding</keyword>
<dbReference type="KEGG" id="cof:FOZ74_03300"/>
<dbReference type="InterPro" id="IPR016193">
    <property type="entry name" value="Cytidine_deaminase-like"/>
</dbReference>
<dbReference type="EMBL" id="CP042344">
    <property type="protein sequence ID" value="QEA12140.1"/>
    <property type="molecule type" value="Genomic_DNA"/>
</dbReference>
<dbReference type="InterPro" id="IPR016192">
    <property type="entry name" value="APOBEC/CMP_deaminase_Zn-bd"/>
</dbReference>
<evidence type="ECO:0000256" key="1">
    <source>
        <dbReference type="ARBA" id="ARBA00022723"/>
    </source>
</evidence>
<dbReference type="InterPro" id="IPR002125">
    <property type="entry name" value="CMP_dCMP_dom"/>
</dbReference>
<evidence type="ECO:0000313" key="5">
    <source>
        <dbReference type="Proteomes" id="UP000321199"/>
    </source>
</evidence>
<reference evidence="4 5" key="1">
    <citation type="submission" date="2019-07" db="EMBL/GenBank/DDBJ databases">
        <title>Complete genome sequence of Comamonas sp. NLF 7-7 isolated from livestock.</title>
        <authorList>
            <person name="Kim D.H."/>
            <person name="Kim J.G."/>
        </authorList>
    </citation>
    <scope>NUCLEOTIDE SEQUENCE [LARGE SCALE GENOMIC DNA]</scope>
    <source>
        <strain evidence="4 5">NLF 7-7</strain>
    </source>
</reference>
<dbReference type="GO" id="GO:0047974">
    <property type="term" value="F:guanosine deaminase activity"/>
    <property type="evidence" value="ECO:0007669"/>
    <property type="project" value="TreeGrafter"/>
</dbReference>
<protein>
    <submittedName>
        <fullName evidence="4">Nucleoside deaminase</fullName>
    </submittedName>
</protein>
<organism evidence="4 5">
    <name type="scientific">Comamonas flocculans</name>
    <dbReference type="NCBI Taxonomy" id="2597701"/>
    <lineage>
        <taxon>Bacteria</taxon>
        <taxon>Pseudomonadati</taxon>
        <taxon>Pseudomonadota</taxon>
        <taxon>Betaproteobacteria</taxon>
        <taxon>Burkholderiales</taxon>
        <taxon>Comamonadaceae</taxon>
        <taxon>Comamonas</taxon>
    </lineage>
</organism>
<evidence type="ECO:0000256" key="2">
    <source>
        <dbReference type="ARBA" id="ARBA00022833"/>
    </source>
</evidence>
<proteinExistence type="predicted"/>
<dbReference type="Proteomes" id="UP000321199">
    <property type="component" value="Chromosome"/>
</dbReference>
<evidence type="ECO:0000259" key="3">
    <source>
        <dbReference type="PROSITE" id="PS51747"/>
    </source>
</evidence>
<dbReference type="RefSeq" id="WP_146911734.1">
    <property type="nucleotide sequence ID" value="NZ_CP042344.1"/>
</dbReference>
<dbReference type="PROSITE" id="PS00903">
    <property type="entry name" value="CYT_DCMP_DEAMINASES_1"/>
    <property type="match status" value="1"/>
</dbReference>
<name>A0A5B8RR74_9BURK</name>
<keyword evidence="5" id="KW-1185">Reference proteome</keyword>
<dbReference type="AlphaFoldDB" id="A0A5B8RR74"/>
<dbReference type="GO" id="GO:0006152">
    <property type="term" value="P:purine nucleoside catabolic process"/>
    <property type="evidence" value="ECO:0007669"/>
    <property type="project" value="TreeGrafter"/>
</dbReference>
<gene>
    <name evidence="4" type="ORF">FOZ74_03300</name>
</gene>
<sequence length="161" mass="17518">MNHTSTHTDTDVVLLRRAVELARRNRREGGQPFGAVIARGGQTLATGVNEIHRTHDPSTHAEMQALRAATRALGEPQLQDCDVYASGHPCPMCLAAIVMAGARQVFFAFDNADAAPWQLSSEASYRRLSLPLQPPPLPLTRLHTGIRAAQLYGDESWPAQG</sequence>
<dbReference type="Pfam" id="PF00383">
    <property type="entry name" value="dCMP_cyt_deam_1"/>
    <property type="match status" value="1"/>
</dbReference>
<dbReference type="CDD" id="cd01285">
    <property type="entry name" value="nucleoside_deaminase"/>
    <property type="match status" value="1"/>
</dbReference>
<keyword evidence="2" id="KW-0862">Zinc</keyword>
<feature type="domain" description="CMP/dCMP-type deaminase" evidence="3">
    <location>
        <begin position="9"/>
        <end position="132"/>
    </location>
</feature>
<dbReference type="Gene3D" id="3.40.140.10">
    <property type="entry name" value="Cytidine Deaminase, domain 2"/>
    <property type="match status" value="1"/>
</dbReference>
<accession>A0A5B8RR74</accession>
<dbReference type="SUPFAM" id="SSF53927">
    <property type="entry name" value="Cytidine deaminase-like"/>
    <property type="match status" value="1"/>
</dbReference>
<evidence type="ECO:0000313" key="4">
    <source>
        <dbReference type="EMBL" id="QEA12140.1"/>
    </source>
</evidence>
<dbReference type="OrthoDB" id="9802676at2"/>
<dbReference type="PROSITE" id="PS51747">
    <property type="entry name" value="CYT_DCMP_DEAMINASES_2"/>
    <property type="match status" value="1"/>
</dbReference>
<dbReference type="GO" id="GO:0008270">
    <property type="term" value="F:zinc ion binding"/>
    <property type="evidence" value="ECO:0007669"/>
    <property type="project" value="InterPro"/>
</dbReference>
<dbReference type="PANTHER" id="PTHR11079">
    <property type="entry name" value="CYTOSINE DEAMINASE FAMILY MEMBER"/>
    <property type="match status" value="1"/>
</dbReference>
<dbReference type="PANTHER" id="PTHR11079:SF161">
    <property type="entry name" value="CMP_DCMP-TYPE DEAMINASE DOMAIN-CONTAINING PROTEIN"/>
    <property type="match status" value="1"/>
</dbReference>